<feature type="transmembrane region" description="Helical" evidence="9">
    <location>
        <begin position="904"/>
        <end position="924"/>
    </location>
</feature>
<feature type="transmembrane region" description="Helical" evidence="9">
    <location>
        <begin position="387"/>
        <end position="406"/>
    </location>
</feature>
<dbReference type="Gene3D" id="3.30.70.1320">
    <property type="entry name" value="Multidrug efflux transporter AcrB pore domain like"/>
    <property type="match status" value="1"/>
</dbReference>
<comment type="subcellular location">
    <subcellularLocation>
        <location evidence="1">Cell membrane</location>
        <topology evidence="1">Multi-pass membrane protein</topology>
    </subcellularLocation>
</comment>
<comment type="caution">
    <text evidence="10">The sequence shown here is derived from an EMBL/GenBank/DDBJ whole genome shotgun (WGS) entry which is preliminary data.</text>
</comment>
<feature type="transmembrane region" description="Helical" evidence="9">
    <location>
        <begin position="936"/>
        <end position="958"/>
    </location>
</feature>
<dbReference type="InterPro" id="IPR004763">
    <property type="entry name" value="CusA-like"/>
</dbReference>
<feature type="transmembrane region" description="Helical" evidence="9">
    <location>
        <begin position="481"/>
        <end position="502"/>
    </location>
</feature>
<evidence type="ECO:0000256" key="8">
    <source>
        <dbReference type="SAM" id="MobiDB-lite"/>
    </source>
</evidence>
<sequence length="1062" mass="113237">MNSVVAFALRQRVLVVVMFLASIVGGLVGFRYLNIEAYPDPVPPMVNVVAQSEGMSAEEIERYITIPIETQLSGIRNLTTMRTISLYGLADIKLQFSFDYSYEEALQQVLNRLAQLPALPNNVQPAISPVSPIGEIYRYKLVGPPGYSVLDLKTLQDWVLERRFRAVPGVVDVIGWGGKSKTYEVQVDFDRLVAYGVTLPQLVQTIQNSNVNVGGNTVNIGPQAAVVRGVGSIRTLDDLGSTMLAQSNGSPVLVRDVAVPKVSHAPRLGIAGKDDDDDIVQGIVLMRRGEKSSPSIENVQRAVEQINSSDILPPGVRIERIYDRKDLIDLTTHTVLHNMVAGIVLVFLLQWVFLGDFRSAVIVAATIPFALSFAIGIMVLRDESANLLSVGAVDFGLVVDATVIMVENIFRRLAHGPGETSGRPGRPTAGFDGKLAVLYEAATGVNRAIFFSGAIIIAAFLPLFTLTGVEAHIFGPMARTYAYALAGGLIATFVVAPALAAILMPEHVRETETIVVRALAAIHRPALAFAMRRRGVTLAGAGALVVAAAFVGHSLGLEFLPKLEEGNLWIRAALPSTISLEEGNGYVNRMRRLIRSSPEIESVVSQHGRPDDGTDATGFFNAEFFAPLKPASTWRPGLTKVDLTNEILGRLQAEFPGVDFNVSQYLQDNVAEAVSGVKGENSIKLFGNDLEDVTATAKRIETVLVGVRGIADLSVFTSLGQPTVQIDVDRARAARYGLTPGDINAAVHAAVGGQSAGDLYEPGSDRHFPIVIRLAPEFRRSPEAIRHLTIGATAPGGGIVQIPLGDVASVSLVSGAAFIYREGQERYIPIKFSVRGRDLGSTIAEAQARIDAEVRLPPGSRLEWVGEFGNLRAALARLQIVVPLTILLIAVLLYVNFGSIVDTLLAVSVIPMAVIGGIVALALTGTPFSVSAAMGFIALFGIATMEGVILLTCANQAIEQGGRDRLAAIREAAEVRMRPVMMTCVAACVGLLPAAISTGIGAQVQRPLAMVVVGGILVAPILILIVLPVLIAALSRRRPLSAETPLSDEHPAGVGVDGEQPA</sequence>
<feature type="transmembrane region" description="Helical" evidence="9">
    <location>
        <begin position="360"/>
        <end position="380"/>
    </location>
</feature>
<keyword evidence="4" id="KW-1003">Cell membrane</keyword>
<gene>
    <name evidence="10" type="ORF">ACFSOX_13630</name>
</gene>
<dbReference type="Gene3D" id="3.30.70.1430">
    <property type="entry name" value="Multidrug efflux transporter AcrB pore domain"/>
    <property type="match status" value="2"/>
</dbReference>
<dbReference type="InterPro" id="IPR001036">
    <property type="entry name" value="Acrflvin-R"/>
</dbReference>
<dbReference type="Gene3D" id="3.30.70.1440">
    <property type="entry name" value="Multidrug efflux transporter AcrB pore domain"/>
    <property type="match status" value="1"/>
</dbReference>
<dbReference type="RefSeq" id="WP_378478361.1">
    <property type="nucleotide sequence ID" value="NZ_JBHUIW010000015.1"/>
</dbReference>
<dbReference type="SUPFAM" id="SSF82866">
    <property type="entry name" value="Multidrug efflux transporter AcrB transmembrane domain"/>
    <property type="match status" value="2"/>
</dbReference>
<feature type="transmembrane region" description="Helical" evidence="9">
    <location>
        <begin position="1008"/>
        <end position="1034"/>
    </location>
</feature>
<keyword evidence="6 9" id="KW-1133">Transmembrane helix</keyword>
<feature type="region of interest" description="Disordered" evidence="8">
    <location>
        <begin position="1042"/>
        <end position="1062"/>
    </location>
</feature>
<keyword evidence="7 9" id="KW-0472">Membrane</keyword>
<comment type="similarity">
    <text evidence="2">Belongs to the resistance-nodulation-cell division (RND) (TC 2.A.6) family.</text>
</comment>
<dbReference type="PANTHER" id="PTHR32063:SF12">
    <property type="entry name" value="CATION EFFLUX SYSTEM PROTEIN"/>
    <property type="match status" value="1"/>
</dbReference>
<organism evidence="10 11">
    <name type="scientific">Rhodoplanes azumiensis</name>
    <dbReference type="NCBI Taxonomy" id="1897628"/>
    <lineage>
        <taxon>Bacteria</taxon>
        <taxon>Pseudomonadati</taxon>
        <taxon>Pseudomonadota</taxon>
        <taxon>Alphaproteobacteria</taxon>
        <taxon>Hyphomicrobiales</taxon>
        <taxon>Nitrobacteraceae</taxon>
        <taxon>Rhodoplanes</taxon>
    </lineage>
</organism>
<dbReference type="EMBL" id="JBHUIW010000015">
    <property type="protein sequence ID" value="MFD2183194.1"/>
    <property type="molecule type" value="Genomic_DNA"/>
</dbReference>
<evidence type="ECO:0000256" key="7">
    <source>
        <dbReference type="ARBA" id="ARBA00023136"/>
    </source>
</evidence>
<evidence type="ECO:0000256" key="2">
    <source>
        <dbReference type="ARBA" id="ARBA00010942"/>
    </source>
</evidence>
<dbReference type="Pfam" id="PF00873">
    <property type="entry name" value="ACR_tran"/>
    <property type="match status" value="1"/>
</dbReference>
<dbReference type="SUPFAM" id="SSF82714">
    <property type="entry name" value="Multidrug efflux transporter AcrB TolC docking domain, DN and DC subdomains"/>
    <property type="match status" value="2"/>
</dbReference>
<evidence type="ECO:0000256" key="6">
    <source>
        <dbReference type="ARBA" id="ARBA00022989"/>
    </source>
</evidence>
<keyword evidence="11" id="KW-1185">Reference proteome</keyword>
<accession>A0ABW5AJW5</accession>
<feature type="transmembrane region" description="Helical" evidence="9">
    <location>
        <begin position="979"/>
        <end position="1002"/>
    </location>
</feature>
<evidence type="ECO:0000256" key="4">
    <source>
        <dbReference type="ARBA" id="ARBA00022475"/>
    </source>
</evidence>
<evidence type="ECO:0000313" key="10">
    <source>
        <dbReference type="EMBL" id="MFD2183194.1"/>
    </source>
</evidence>
<protein>
    <submittedName>
        <fullName evidence="10">Efflux RND transporter permease subunit</fullName>
    </submittedName>
</protein>
<evidence type="ECO:0000256" key="9">
    <source>
        <dbReference type="SAM" id="Phobius"/>
    </source>
</evidence>
<keyword evidence="5 9" id="KW-0812">Transmembrane</keyword>
<dbReference type="PANTHER" id="PTHR32063">
    <property type="match status" value="1"/>
</dbReference>
<feature type="transmembrane region" description="Helical" evidence="9">
    <location>
        <begin position="12"/>
        <end position="33"/>
    </location>
</feature>
<evidence type="ECO:0000256" key="5">
    <source>
        <dbReference type="ARBA" id="ARBA00022692"/>
    </source>
</evidence>
<evidence type="ECO:0000256" key="1">
    <source>
        <dbReference type="ARBA" id="ARBA00004651"/>
    </source>
</evidence>
<evidence type="ECO:0000256" key="3">
    <source>
        <dbReference type="ARBA" id="ARBA00022448"/>
    </source>
</evidence>
<evidence type="ECO:0000313" key="11">
    <source>
        <dbReference type="Proteomes" id="UP001597314"/>
    </source>
</evidence>
<dbReference type="SUPFAM" id="SSF82693">
    <property type="entry name" value="Multidrug efflux transporter AcrB pore domain, PN1, PN2, PC1 and PC2 subdomains"/>
    <property type="match status" value="3"/>
</dbReference>
<dbReference type="PRINTS" id="PR00702">
    <property type="entry name" value="ACRIFLAVINRP"/>
</dbReference>
<dbReference type="Proteomes" id="UP001597314">
    <property type="component" value="Unassembled WGS sequence"/>
</dbReference>
<dbReference type="InterPro" id="IPR027463">
    <property type="entry name" value="AcrB_DN_DC_subdom"/>
</dbReference>
<feature type="transmembrane region" description="Helical" evidence="9">
    <location>
        <begin position="448"/>
        <end position="469"/>
    </location>
</feature>
<dbReference type="Gene3D" id="1.20.1640.10">
    <property type="entry name" value="Multidrug efflux transporter AcrB transmembrane domain"/>
    <property type="match status" value="2"/>
</dbReference>
<dbReference type="NCBIfam" id="TIGR00914">
    <property type="entry name" value="2A0601"/>
    <property type="match status" value="1"/>
</dbReference>
<dbReference type="Gene3D" id="3.30.2090.10">
    <property type="entry name" value="Multidrug efflux transporter AcrB TolC docking domain, DN and DC subdomains"/>
    <property type="match status" value="2"/>
</dbReference>
<name>A0ABW5AJW5_9BRAD</name>
<reference evidence="11" key="1">
    <citation type="journal article" date="2019" name="Int. J. Syst. Evol. Microbiol.">
        <title>The Global Catalogue of Microorganisms (GCM) 10K type strain sequencing project: providing services to taxonomists for standard genome sequencing and annotation.</title>
        <authorList>
            <consortium name="The Broad Institute Genomics Platform"/>
            <consortium name="The Broad Institute Genome Sequencing Center for Infectious Disease"/>
            <person name="Wu L."/>
            <person name="Ma J."/>
        </authorList>
    </citation>
    <scope>NUCLEOTIDE SEQUENCE [LARGE SCALE GENOMIC DNA]</scope>
    <source>
        <strain evidence="11">CGMCC 1.6774</strain>
    </source>
</reference>
<feature type="transmembrane region" description="Helical" evidence="9">
    <location>
        <begin position="335"/>
        <end position="354"/>
    </location>
</feature>
<keyword evidence="3" id="KW-0813">Transport</keyword>
<feature type="transmembrane region" description="Helical" evidence="9">
    <location>
        <begin position="538"/>
        <end position="557"/>
    </location>
</feature>
<proteinExistence type="inferred from homology"/>
<feature type="transmembrane region" description="Helical" evidence="9">
    <location>
        <begin position="880"/>
        <end position="897"/>
    </location>
</feature>